<name>X0TSI9_9ZZZZ</name>
<accession>X0TSI9</accession>
<dbReference type="AlphaFoldDB" id="X0TSI9"/>
<protein>
    <submittedName>
        <fullName evidence="1">Uncharacterized protein</fullName>
    </submittedName>
</protein>
<reference evidence="1" key="1">
    <citation type="journal article" date="2014" name="Front. Microbiol.">
        <title>High frequency of phylogenetically diverse reductive dehalogenase-homologous genes in deep subseafloor sedimentary metagenomes.</title>
        <authorList>
            <person name="Kawai M."/>
            <person name="Futagami T."/>
            <person name="Toyoda A."/>
            <person name="Takaki Y."/>
            <person name="Nishi S."/>
            <person name="Hori S."/>
            <person name="Arai W."/>
            <person name="Tsubouchi T."/>
            <person name="Morono Y."/>
            <person name="Uchiyama I."/>
            <person name="Ito T."/>
            <person name="Fujiyama A."/>
            <person name="Inagaki F."/>
            <person name="Takami H."/>
        </authorList>
    </citation>
    <scope>NUCLEOTIDE SEQUENCE</scope>
    <source>
        <strain evidence="1">Expedition CK06-06</strain>
    </source>
</reference>
<dbReference type="EMBL" id="BARS01018139">
    <property type="protein sequence ID" value="GAF91142.1"/>
    <property type="molecule type" value="Genomic_DNA"/>
</dbReference>
<proteinExistence type="predicted"/>
<feature type="non-terminal residue" evidence="1">
    <location>
        <position position="33"/>
    </location>
</feature>
<sequence length="33" mass="3770">MRKRTITSHVLLLILVPLFAFGQTLFQNLGGQR</sequence>
<evidence type="ECO:0000313" key="1">
    <source>
        <dbReference type="EMBL" id="GAF91142.1"/>
    </source>
</evidence>
<gene>
    <name evidence="1" type="ORF">S01H1_29561</name>
</gene>
<organism evidence="1">
    <name type="scientific">marine sediment metagenome</name>
    <dbReference type="NCBI Taxonomy" id="412755"/>
    <lineage>
        <taxon>unclassified sequences</taxon>
        <taxon>metagenomes</taxon>
        <taxon>ecological metagenomes</taxon>
    </lineage>
</organism>
<comment type="caution">
    <text evidence="1">The sequence shown here is derived from an EMBL/GenBank/DDBJ whole genome shotgun (WGS) entry which is preliminary data.</text>
</comment>